<feature type="domain" description="At4g15545-like C-terminal" evidence="2">
    <location>
        <begin position="122"/>
        <end position="185"/>
    </location>
</feature>
<organism evidence="3 4">
    <name type="scientific">Blepharisma stoltei</name>
    <dbReference type="NCBI Taxonomy" id="1481888"/>
    <lineage>
        <taxon>Eukaryota</taxon>
        <taxon>Sar</taxon>
        <taxon>Alveolata</taxon>
        <taxon>Ciliophora</taxon>
        <taxon>Postciliodesmatophora</taxon>
        <taxon>Heterotrichea</taxon>
        <taxon>Heterotrichida</taxon>
        <taxon>Blepharismidae</taxon>
        <taxon>Blepharisma</taxon>
    </lineage>
</organism>
<keyword evidence="1" id="KW-0175">Coiled coil</keyword>
<dbReference type="Proteomes" id="UP001162131">
    <property type="component" value="Unassembled WGS sequence"/>
</dbReference>
<evidence type="ECO:0000313" key="4">
    <source>
        <dbReference type="Proteomes" id="UP001162131"/>
    </source>
</evidence>
<name>A0AAU9IBA2_9CILI</name>
<dbReference type="Pfam" id="PF25972">
    <property type="entry name" value="At4g15545_C"/>
    <property type="match status" value="1"/>
</dbReference>
<evidence type="ECO:0000313" key="3">
    <source>
        <dbReference type="EMBL" id="CAG9311716.1"/>
    </source>
</evidence>
<sequence length="188" mass="21844">MSTEAKKDAALHLFLEAWKEREEEQHSLKEQEAFTLNLEISKLTKELENINKNINELVIENAQLKSRYNSAASENKKLEQFKANLLNSIQDQEDRPSLDFTPSVPQSPLLNFSSLTPRDRLIDGKRFFAESKSRLSYENFSKLLSYVKQFNDKFVGREQLLSEVSTIFGRENRDLYENFSALLSRTSE</sequence>
<evidence type="ECO:0000256" key="1">
    <source>
        <dbReference type="SAM" id="Coils"/>
    </source>
</evidence>
<feature type="coiled-coil region" evidence="1">
    <location>
        <begin position="33"/>
        <end position="95"/>
    </location>
</feature>
<dbReference type="InterPro" id="IPR058935">
    <property type="entry name" value="At4g15545-like_C"/>
</dbReference>
<protein>
    <recommendedName>
        <fullName evidence="2">At4g15545-like C-terminal domain-containing protein</fullName>
    </recommendedName>
</protein>
<keyword evidence="4" id="KW-1185">Reference proteome</keyword>
<comment type="caution">
    <text evidence="3">The sequence shown here is derived from an EMBL/GenBank/DDBJ whole genome shotgun (WGS) entry which is preliminary data.</text>
</comment>
<proteinExistence type="predicted"/>
<dbReference type="InterPro" id="IPR058936">
    <property type="entry name" value="At4g15545-like"/>
</dbReference>
<accession>A0AAU9IBA2</accession>
<dbReference type="PANTHER" id="PTHR47383">
    <property type="entry name" value="OS03G0659800 PROTEIN"/>
    <property type="match status" value="1"/>
</dbReference>
<evidence type="ECO:0000259" key="2">
    <source>
        <dbReference type="Pfam" id="PF25972"/>
    </source>
</evidence>
<dbReference type="AlphaFoldDB" id="A0AAU9IBA2"/>
<gene>
    <name evidence="3" type="ORF">BSTOLATCC_MIC4001</name>
</gene>
<dbReference type="EMBL" id="CAJZBQ010000004">
    <property type="protein sequence ID" value="CAG9311716.1"/>
    <property type="molecule type" value="Genomic_DNA"/>
</dbReference>
<reference evidence="3" key="1">
    <citation type="submission" date="2021-09" db="EMBL/GenBank/DDBJ databases">
        <authorList>
            <consortium name="AG Swart"/>
            <person name="Singh M."/>
            <person name="Singh A."/>
            <person name="Seah K."/>
            <person name="Emmerich C."/>
        </authorList>
    </citation>
    <scope>NUCLEOTIDE SEQUENCE</scope>
    <source>
        <strain evidence="3">ATCC30299</strain>
    </source>
</reference>
<dbReference type="PANTHER" id="PTHR47383:SF8">
    <property type="entry name" value="OS01G0768300 PROTEIN"/>
    <property type="match status" value="1"/>
</dbReference>